<gene>
    <name evidence="5" type="ORF">SSX86_018323</name>
</gene>
<reference evidence="5 6" key="1">
    <citation type="submission" date="2024-04" db="EMBL/GenBank/DDBJ databases">
        <title>The reference genome of an endangered Asteraceae, Deinandra increscens subsp. villosa, native to the Central Coast of California.</title>
        <authorList>
            <person name="Guilliams M."/>
            <person name="Hasenstab-Lehman K."/>
            <person name="Meyer R."/>
            <person name="Mcevoy S."/>
        </authorList>
    </citation>
    <scope>NUCLEOTIDE SEQUENCE [LARGE SCALE GENOMIC DNA]</scope>
    <source>
        <tissue evidence="5">Leaf</tissue>
    </source>
</reference>
<comment type="caution">
    <text evidence="5">The sequence shown here is derived from an EMBL/GenBank/DDBJ whole genome shotgun (WGS) entry which is preliminary data.</text>
</comment>
<dbReference type="PANTHER" id="PTHR12555">
    <property type="entry name" value="UBIQUITIN FUSION DEGRADATON PROTEIN 1"/>
    <property type="match status" value="1"/>
</dbReference>
<sequence>MDNWNDMDAGNTFSSSTTGAGADFDHWYLSYPLSHVSKTNHETGNKIIMPASALHHLASLSVSYPLLFRIENTTAGIHSHCGVVEFTADEGFVFMPTWMMNNMHLQQGELVNIKNVTLPKGNYIKIKPHATKFTTLSDHKSLLEKAFREFVSLTTGDTIVISHDDEKYLIDVVETRPSPAVLMFETDCEVEFAQPLDYKEPEKKKKRKKTTVECEKQKPDQKKQEILGFKPFTGVGRRVDGQPLVAVIEEGMMLQHDHEKINKEGFKAFTGKSYRLS</sequence>
<evidence type="ECO:0000256" key="2">
    <source>
        <dbReference type="ARBA" id="ARBA00022786"/>
    </source>
</evidence>
<dbReference type="Gene3D" id="3.10.330.10">
    <property type="match status" value="1"/>
</dbReference>
<name>A0AAP0CV36_9ASTR</name>
<dbReference type="AlphaFoldDB" id="A0AAP0CV36"/>
<dbReference type="GO" id="GO:0034098">
    <property type="term" value="C:VCP-NPL4-UFD1 AAA ATPase complex"/>
    <property type="evidence" value="ECO:0007669"/>
    <property type="project" value="TreeGrafter"/>
</dbReference>
<dbReference type="GO" id="GO:0031593">
    <property type="term" value="F:polyubiquitin modification-dependent protein binding"/>
    <property type="evidence" value="ECO:0007669"/>
    <property type="project" value="TreeGrafter"/>
</dbReference>
<dbReference type="GO" id="GO:0006511">
    <property type="term" value="P:ubiquitin-dependent protein catabolic process"/>
    <property type="evidence" value="ECO:0007669"/>
    <property type="project" value="InterPro"/>
</dbReference>
<dbReference type="Pfam" id="PF03152">
    <property type="entry name" value="UFD1_N1"/>
    <property type="match status" value="1"/>
</dbReference>
<keyword evidence="2" id="KW-0833">Ubl conjugation pathway</keyword>
<evidence type="ECO:0000259" key="3">
    <source>
        <dbReference type="Pfam" id="PF03152"/>
    </source>
</evidence>
<feature type="domain" description="Ubiquitin fusion degradation protein UFD1 N-terminal subdomain 1" evidence="3">
    <location>
        <begin position="24"/>
        <end position="119"/>
    </location>
</feature>
<keyword evidence="6" id="KW-1185">Reference proteome</keyword>
<dbReference type="InterPro" id="IPR004854">
    <property type="entry name" value="Ufd1-like"/>
</dbReference>
<protein>
    <recommendedName>
        <fullName evidence="7">Ubiquitin fusion degradaton protein</fullName>
    </recommendedName>
</protein>
<dbReference type="InterPro" id="IPR055417">
    <property type="entry name" value="UFD1_N1"/>
</dbReference>
<dbReference type="GO" id="GO:0036503">
    <property type="term" value="P:ERAD pathway"/>
    <property type="evidence" value="ECO:0007669"/>
    <property type="project" value="TreeGrafter"/>
</dbReference>
<dbReference type="InterPro" id="IPR042299">
    <property type="entry name" value="Ufd1-like_Nn"/>
</dbReference>
<dbReference type="PANTHER" id="PTHR12555:SF21">
    <property type="entry name" value="UBIQUITIN FUSION DEGRADATION PROTEIN 1 HOMOLOG"/>
    <property type="match status" value="1"/>
</dbReference>
<evidence type="ECO:0000313" key="6">
    <source>
        <dbReference type="Proteomes" id="UP001408789"/>
    </source>
</evidence>
<dbReference type="Gene3D" id="2.40.40.50">
    <property type="entry name" value="Ubiquitin fusion degradation protein UFD1, N-terminal domain"/>
    <property type="match status" value="1"/>
</dbReference>
<dbReference type="Pfam" id="PF24842">
    <property type="entry name" value="UFD1_N2"/>
    <property type="match status" value="1"/>
</dbReference>
<evidence type="ECO:0000313" key="5">
    <source>
        <dbReference type="EMBL" id="KAK9061143.1"/>
    </source>
</evidence>
<evidence type="ECO:0000256" key="1">
    <source>
        <dbReference type="ARBA" id="ARBA00006043"/>
    </source>
</evidence>
<dbReference type="Proteomes" id="UP001408789">
    <property type="component" value="Unassembled WGS sequence"/>
</dbReference>
<evidence type="ECO:0000259" key="4">
    <source>
        <dbReference type="Pfam" id="PF24842"/>
    </source>
</evidence>
<feature type="domain" description="Ubiquitin fusion degradation protein UFD1 N-terminal subdomain 2" evidence="4">
    <location>
        <begin position="120"/>
        <end position="195"/>
    </location>
</feature>
<evidence type="ECO:0008006" key="7">
    <source>
        <dbReference type="Google" id="ProtNLM"/>
    </source>
</evidence>
<comment type="similarity">
    <text evidence="1">Belongs to the UFD1 family.</text>
</comment>
<proteinExistence type="inferred from homology"/>
<dbReference type="EMBL" id="JBCNJP010000019">
    <property type="protein sequence ID" value="KAK9061143.1"/>
    <property type="molecule type" value="Genomic_DNA"/>
</dbReference>
<dbReference type="InterPro" id="IPR055418">
    <property type="entry name" value="UFD1_N2"/>
</dbReference>
<organism evidence="5 6">
    <name type="scientific">Deinandra increscens subsp. villosa</name>
    <dbReference type="NCBI Taxonomy" id="3103831"/>
    <lineage>
        <taxon>Eukaryota</taxon>
        <taxon>Viridiplantae</taxon>
        <taxon>Streptophyta</taxon>
        <taxon>Embryophyta</taxon>
        <taxon>Tracheophyta</taxon>
        <taxon>Spermatophyta</taxon>
        <taxon>Magnoliopsida</taxon>
        <taxon>eudicotyledons</taxon>
        <taxon>Gunneridae</taxon>
        <taxon>Pentapetalae</taxon>
        <taxon>asterids</taxon>
        <taxon>campanulids</taxon>
        <taxon>Asterales</taxon>
        <taxon>Asteraceae</taxon>
        <taxon>Asteroideae</taxon>
        <taxon>Heliantheae alliance</taxon>
        <taxon>Madieae</taxon>
        <taxon>Madiinae</taxon>
        <taxon>Deinandra</taxon>
    </lineage>
</organism>
<accession>A0AAP0CV36</accession>